<dbReference type="Proteomes" id="UP000256645">
    <property type="component" value="Unassembled WGS sequence"/>
</dbReference>
<sequence>MNSTWKPYLRSSDEDWTSIIDPAERKRVQNRLSQRARRLKLINRQKGVLTRQIEGSPGETTVAESSAAGQSSATALVGWSNSSRPMPIPSPDPKVDSHFIVISSMTTSSAFACIAHALDLTCAEGSGFNIRAPLETLPPALVPTLQQQLVPHQPYVDMLPWSSLRDRMLSSAQVINELEFFTDMPLLRVWGSTPWDPMGWEVTPEFARKWWFLMDDGIMQSTNFWRSQRGEEALVLVRL</sequence>
<proteinExistence type="predicted"/>
<accession>A0A3D8QLM7</accession>
<reference evidence="1 2" key="1">
    <citation type="journal article" date="2018" name="IMA Fungus">
        <title>IMA Genome-F 9: Draft genome sequence of Annulohypoxylon stygium, Aspergillus mulundensis, Berkeleyomyces basicola (syn. Thielaviopsis basicola), Ceratocystis smalleyi, two Cercospora beticola strains, Coleophoma cylindrospora, Fusarium fracticaudum, Phialophora cf. hyalina, and Morchella septimelata.</title>
        <authorList>
            <person name="Wingfield B.D."/>
            <person name="Bills G.F."/>
            <person name="Dong Y."/>
            <person name="Huang W."/>
            <person name="Nel W.J."/>
            <person name="Swalarsk-Parry B.S."/>
            <person name="Vaghefi N."/>
            <person name="Wilken P.M."/>
            <person name="An Z."/>
            <person name="de Beer Z.W."/>
            <person name="De Vos L."/>
            <person name="Chen L."/>
            <person name="Duong T.A."/>
            <person name="Gao Y."/>
            <person name="Hammerbacher A."/>
            <person name="Kikkert J.R."/>
            <person name="Li Y."/>
            <person name="Li H."/>
            <person name="Li K."/>
            <person name="Li Q."/>
            <person name="Liu X."/>
            <person name="Ma X."/>
            <person name="Naidoo K."/>
            <person name="Pethybridge S.J."/>
            <person name="Sun J."/>
            <person name="Steenkamp E.T."/>
            <person name="van der Nest M.A."/>
            <person name="van Wyk S."/>
            <person name="Wingfield M.J."/>
            <person name="Xiong C."/>
            <person name="Yue Q."/>
            <person name="Zhang X."/>
        </authorList>
    </citation>
    <scope>NUCLEOTIDE SEQUENCE [LARGE SCALE GENOMIC DNA]</scope>
    <source>
        <strain evidence="1 2">BP6252</strain>
    </source>
</reference>
<dbReference type="PANTHER" id="PTHR38116:SF9">
    <property type="entry name" value="BZIP DOMAIN-CONTAINING PROTEIN"/>
    <property type="match status" value="1"/>
</dbReference>
<evidence type="ECO:0000313" key="2">
    <source>
        <dbReference type="Proteomes" id="UP000256645"/>
    </source>
</evidence>
<dbReference type="AlphaFoldDB" id="A0A3D8QLM7"/>
<dbReference type="OrthoDB" id="5973539at2759"/>
<evidence type="ECO:0000313" key="1">
    <source>
        <dbReference type="EMBL" id="RDW62364.1"/>
    </source>
</evidence>
<dbReference type="PANTHER" id="PTHR38116">
    <property type="entry name" value="CHROMOSOME 7, WHOLE GENOME SHOTGUN SEQUENCE"/>
    <property type="match status" value="1"/>
</dbReference>
<evidence type="ECO:0008006" key="3">
    <source>
        <dbReference type="Google" id="ProtNLM"/>
    </source>
</evidence>
<name>A0A3D8QLM7_9HELO</name>
<dbReference type="Pfam" id="PF11905">
    <property type="entry name" value="DUF3425"/>
    <property type="match status" value="1"/>
</dbReference>
<dbReference type="EMBL" id="PDLM01000014">
    <property type="protein sequence ID" value="RDW62364.1"/>
    <property type="molecule type" value="Genomic_DNA"/>
</dbReference>
<keyword evidence="2" id="KW-1185">Reference proteome</keyword>
<protein>
    <recommendedName>
        <fullName evidence="3">BZIP domain-containing protein</fullName>
    </recommendedName>
</protein>
<dbReference type="STRING" id="1849047.A0A3D8QLM7"/>
<comment type="caution">
    <text evidence="1">The sequence shown here is derived from an EMBL/GenBank/DDBJ whole genome shotgun (WGS) entry which is preliminary data.</text>
</comment>
<gene>
    <name evidence="1" type="ORF">BP6252_11797</name>
</gene>
<dbReference type="InterPro" id="IPR021833">
    <property type="entry name" value="DUF3425"/>
</dbReference>
<organism evidence="1 2">
    <name type="scientific">Coleophoma cylindrospora</name>
    <dbReference type="NCBI Taxonomy" id="1849047"/>
    <lineage>
        <taxon>Eukaryota</taxon>
        <taxon>Fungi</taxon>
        <taxon>Dikarya</taxon>
        <taxon>Ascomycota</taxon>
        <taxon>Pezizomycotina</taxon>
        <taxon>Leotiomycetes</taxon>
        <taxon>Helotiales</taxon>
        <taxon>Dermateaceae</taxon>
        <taxon>Coleophoma</taxon>
    </lineage>
</organism>